<evidence type="ECO:0000313" key="2">
    <source>
        <dbReference type="EMBL" id="TGJ78897.1"/>
    </source>
</evidence>
<dbReference type="EMBL" id="SKBN01000336">
    <property type="protein sequence ID" value="TGJ78897.1"/>
    <property type="molecule type" value="Genomic_DNA"/>
</dbReference>
<feature type="compositionally biased region" description="Basic and acidic residues" evidence="1">
    <location>
        <begin position="31"/>
        <end position="41"/>
    </location>
</feature>
<proteinExistence type="predicted"/>
<organism evidence="2 3">
    <name type="scientific">Xylaria hypoxylon</name>
    <dbReference type="NCBI Taxonomy" id="37992"/>
    <lineage>
        <taxon>Eukaryota</taxon>
        <taxon>Fungi</taxon>
        <taxon>Dikarya</taxon>
        <taxon>Ascomycota</taxon>
        <taxon>Pezizomycotina</taxon>
        <taxon>Sordariomycetes</taxon>
        <taxon>Xylariomycetidae</taxon>
        <taxon>Xylariales</taxon>
        <taxon>Xylariaceae</taxon>
        <taxon>Xylaria</taxon>
    </lineage>
</organism>
<feature type="compositionally biased region" description="Gly residues" evidence="1">
    <location>
        <begin position="86"/>
        <end position="100"/>
    </location>
</feature>
<feature type="region of interest" description="Disordered" evidence="1">
    <location>
        <begin position="31"/>
        <end position="110"/>
    </location>
</feature>
<keyword evidence="3" id="KW-1185">Reference proteome</keyword>
<dbReference type="Proteomes" id="UP000297716">
    <property type="component" value="Unassembled WGS sequence"/>
</dbReference>
<dbReference type="OrthoDB" id="4779541at2759"/>
<feature type="compositionally biased region" description="Basic and acidic residues" evidence="1">
    <location>
        <begin position="55"/>
        <end position="79"/>
    </location>
</feature>
<name>A0A4Z0Y7H1_9PEZI</name>
<comment type="caution">
    <text evidence="2">The sequence shown here is derived from an EMBL/GenBank/DDBJ whole genome shotgun (WGS) entry which is preliminary data.</text>
</comment>
<dbReference type="AlphaFoldDB" id="A0A4Z0Y7H1"/>
<protein>
    <submittedName>
        <fullName evidence="2">Uncharacterized protein</fullName>
    </submittedName>
</protein>
<evidence type="ECO:0000256" key="1">
    <source>
        <dbReference type="SAM" id="MobiDB-lite"/>
    </source>
</evidence>
<sequence>MSKVVDDVKTGIKGVRGAGDVLRGNLMETTDHAFDSNKNHPDTAASKLKNQTIAEKGKRDVQAVDDRLAEHDQKRETRKLNQQGLGVAGGAAGNGAGAARGTGHHPLPLQ</sequence>
<reference evidence="2 3" key="1">
    <citation type="submission" date="2019-03" db="EMBL/GenBank/DDBJ databases">
        <title>Draft genome sequence of Xylaria hypoxylon DSM 108379, a ubiquitous saprotrophic-parasitic fungi on hardwood.</title>
        <authorList>
            <person name="Buettner E."/>
            <person name="Leonhardt S."/>
            <person name="Gebauer A.M."/>
            <person name="Liers C."/>
            <person name="Hofrichter M."/>
            <person name="Kellner H."/>
        </authorList>
    </citation>
    <scope>NUCLEOTIDE SEQUENCE [LARGE SCALE GENOMIC DNA]</scope>
    <source>
        <strain evidence="2 3">DSM 108379</strain>
    </source>
</reference>
<accession>A0A4Z0Y7H1</accession>
<gene>
    <name evidence="2" type="ORF">E0Z10_g9868</name>
</gene>
<evidence type="ECO:0000313" key="3">
    <source>
        <dbReference type="Proteomes" id="UP000297716"/>
    </source>
</evidence>